<name>A0A3S3U5X9_9BACT</name>
<dbReference type="GO" id="GO:0006355">
    <property type="term" value="P:regulation of DNA-templated transcription"/>
    <property type="evidence" value="ECO:0007669"/>
    <property type="project" value="InterPro"/>
</dbReference>
<keyword evidence="4" id="KW-1185">Reference proteome</keyword>
<dbReference type="Proteomes" id="UP000287853">
    <property type="component" value="Unassembled WGS sequence"/>
</dbReference>
<comment type="caution">
    <text evidence="3">The sequence shown here is derived from an EMBL/GenBank/DDBJ whole genome shotgun (WGS) entry which is preliminary data.</text>
</comment>
<feature type="compositionally biased region" description="Basic and acidic residues" evidence="2">
    <location>
        <begin position="54"/>
        <end position="64"/>
    </location>
</feature>
<dbReference type="Gene3D" id="1.10.10.1550">
    <property type="entry name" value="ROS/MUCR transcriptional regulator protein"/>
    <property type="match status" value="1"/>
</dbReference>
<dbReference type="InterPro" id="IPR041920">
    <property type="entry name" value="ROS/MUCR_sf"/>
</dbReference>
<protein>
    <submittedName>
        <fullName evidence="3">Transcriptional regulator, MucR family</fullName>
    </submittedName>
</protein>
<proteinExistence type="inferred from homology"/>
<evidence type="ECO:0000256" key="1">
    <source>
        <dbReference type="ARBA" id="ARBA00007031"/>
    </source>
</evidence>
<comment type="similarity">
    <text evidence="1">Belongs to the ros/MucR family.</text>
</comment>
<sequence>MSRTLVEMTADIIQSQISGSNMSTEEIKAALNDTYQALKDLQEAEQAGTDLEEKEDKPAMDPKRSIQKNKIVCLECGQSFKMLTKHLKSHDMTSKEYRKKYGFSSTQSLCAKALSEERSQASKERGIHPNLRKTFGNRSKKYKK</sequence>
<feature type="compositionally biased region" description="Basic and acidic residues" evidence="2">
    <location>
        <begin position="114"/>
        <end position="127"/>
    </location>
</feature>
<evidence type="ECO:0000313" key="4">
    <source>
        <dbReference type="Proteomes" id="UP000287853"/>
    </source>
</evidence>
<dbReference type="Pfam" id="PF05443">
    <property type="entry name" value="ROS_MUCR"/>
    <property type="match status" value="1"/>
</dbReference>
<evidence type="ECO:0000256" key="2">
    <source>
        <dbReference type="SAM" id="MobiDB-lite"/>
    </source>
</evidence>
<dbReference type="InterPro" id="IPR008807">
    <property type="entry name" value="ROS_MUCR"/>
</dbReference>
<feature type="region of interest" description="Disordered" evidence="2">
    <location>
        <begin position="114"/>
        <end position="144"/>
    </location>
</feature>
<dbReference type="GO" id="GO:0008270">
    <property type="term" value="F:zinc ion binding"/>
    <property type="evidence" value="ECO:0007669"/>
    <property type="project" value="InterPro"/>
</dbReference>
<accession>A0A3S3U5X9</accession>
<dbReference type="EMBL" id="MTKO01000093">
    <property type="protein sequence ID" value="RWX44488.1"/>
    <property type="molecule type" value="Genomic_DNA"/>
</dbReference>
<dbReference type="GO" id="GO:0003677">
    <property type="term" value="F:DNA binding"/>
    <property type="evidence" value="ECO:0007669"/>
    <property type="project" value="InterPro"/>
</dbReference>
<organism evidence="3 4">
    <name type="scientific">Candidatus Electrothrix aarhusensis</name>
    <dbReference type="NCBI Taxonomy" id="1859131"/>
    <lineage>
        <taxon>Bacteria</taxon>
        <taxon>Pseudomonadati</taxon>
        <taxon>Thermodesulfobacteriota</taxon>
        <taxon>Desulfobulbia</taxon>
        <taxon>Desulfobulbales</taxon>
        <taxon>Desulfobulbaceae</taxon>
        <taxon>Candidatus Electrothrix</taxon>
    </lineage>
</organism>
<gene>
    <name evidence="3" type="ORF">H206_01657</name>
</gene>
<evidence type="ECO:0000313" key="3">
    <source>
        <dbReference type="EMBL" id="RWX44488.1"/>
    </source>
</evidence>
<reference evidence="3 4" key="1">
    <citation type="submission" date="2017-01" db="EMBL/GenBank/DDBJ databases">
        <title>The cable genome- insights into the physiology and evolution of filamentous bacteria capable of sulfide oxidation via long distance electron transfer.</title>
        <authorList>
            <person name="Schreiber L."/>
            <person name="Bjerg J.T."/>
            <person name="Boggild A."/>
            <person name="Van De Vossenberg J."/>
            <person name="Meysman F."/>
            <person name="Nielsen L.P."/>
            <person name="Schramm A."/>
            <person name="Kjeldsen K.U."/>
        </authorList>
    </citation>
    <scope>NUCLEOTIDE SEQUENCE [LARGE SCALE GENOMIC DNA]</scope>
    <source>
        <strain evidence="3">MCF</strain>
    </source>
</reference>
<dbReference type="AlphaFoldDB" id="A0A3S3U5X9"/>
<feature type="region of interest" description="Disordered" evidence="2">
    <location>
        <begin position="41"/>
        <end position="64"/>
    </location>
</feature>